<dbReference type="InterPro" id="IPR000847">
    <property type="entry name" value="LysR_HTH_N"/>
</dbReference>
<dbReference type="GO" id="GO:0000976">
    <property type="term" value="F:transcription cis-regulatory region binding"/>
    <property type="evidence" value="ECO:0007669"/>
    <property type="project" value="TreeGrafter"/>
</dbReference>
<dbReference type="InterPro" id="IPR005119">
    <property type="entry name" value="LysR_subst-bd"/>
</dbReference>
<dbReference type="PANTHER" id="PTHR30126">
    <property type="entry name" value="HTH-TYPE TRANSCRIPTIONAL REGULATOR"/>
    <property type="match status" value="1"/>
</dbReference>
<gene>
    <name evidence="6" type="ORF">EV696_10481</name>
</gene>
<keyword evidence="3 6" id="KW-0238">DNA-binding</keyword>
<protein>
    <submittedName>
        <fullName evidence="6">DNA-binding transcriptional LysR family regulator</fullName>
    </submittedName>
</protein>
<dbReference type="SUPFAM" id="SSF53850">
    <property type="entry name" value="Periplasmic binding protein-like II"/>
    <property type="match status" value="1"/>
</dbReference>
<keyword evidence="4" id="KW-0804">Transcription</keyword>
<evidence type="ECO:0000256" key="4">
    <source>
        <dbReference type="ARBA" id="ARBA00023163"/>
    </source>
</evidence>
<dbReference type="OrthoDB" id="5297026at2"/>
<proteinExistence type="inferred from homology"/>
<keyword evidence="7" id="KW-1185">Reference proteome</keyword>
<evidence type="ECO:0000313" key="6">
    <source>
        <dbReference type="EMBL" id="TDQ49377.1"/>
    </source>
</evidence>
<sequence>MTLQQLRYLIAIADSSLNITMAAERVYATQPGISKQLKQLEDELGLRIFTRKGKSLDSITPAGEKIIERARIILREAGNIKALAADSRADAKGAITIATTHTQARFVLPGTLAKFRSRYPDVSLHIAQESDADIVAKVKSGAVEFGFSSSSGATPEGLIALPAYRWRRVVLVPKDHPLVQLKRALTLADLAKYSLISYDSSLNGESSLTRAFREQELEPRFACTARDADVIKTYVRAGMGVGILAEMAITPADREDLAVLTAPAAIPTCVTWILLRHNTLLRRYARQLMEWLVPHVAHHEIENIISGKQTVHSVLERAPLWTSSEKVSIAA</sequence>
<organism evidence="6 7">
    <name type="scientific">Permianibacter aggregans</name>
    <dbReference type="NCBI Taxonomy" id="1510150"/>
    <lineage>
        <taxon>Bacteria</taxon>
        <taxon>Pseudomonadati</taxon>
        <taxon>Pseudomonadota</taxon>
        <taxon>Gammaproteobacteria</taxon>
        <taxon>Pseudomonadales</taxon>
        <taxon>Pseudomonadaceae</taxon>
        <taxon>Permianibacter</taxon>
    </lineage>
</organism>
<name>A0A4V3D7V2_9GAMM</name>
<dbReference type="InterPro" id="IPR036388">
    <property type="entry name" value="WH-like_DNA-bd_sf"/>
</dbReference>
<accession>A0A4V3D7V2</accession>
<comment type="similarity">
    <text evidence="1">Belongs to the LysR transcriptional regulatory family.</text>
</comment>
<dbReference type="Gene3D" id="1.10.10.10">
    <property type="entry name" value="Winged helix-like DNA-binding domain superfamily/Winged helix DNA-binding domain"/>
    <property type="match status" value="1"/>
</dbReference>
<dbReference type="Gene3D" id="3.40.190.10">
    <property type="entry name" value="Periplasmic binding protein-like II"/>
    <property type="match status" value="2"/>
</dbReference>
<dbReference type="RefSeq" id="WP_133588910.1">
    <property type="nucleotide sequence ID" value="NZ_CP037953.1"/>
</dbReference>
<evidence type="ECO:0000259" key="5">
    <source>
        <dbReference type="PROSITE" id="PS50931"/>
    </source>
</evidence>
<dbReference type="AlphaFoldDB" id="A0A4V3D7V2"/>
<reference evidence="6 7" key="1">
    <citation type="submission" date="2019-03" db="EMBL/GenBank/DDBJ databases">
        <title>Genomic Encyclopedia of Type Strains, Phase IV (KMG-IV): sequencing the most valuable type-strain genomes for metagenomic binning, comparative biology and taxonomic classification.</title>
        <authorList>
            <person name="Goeker M."/>
        </authorList>
    </citation>
    <scope>NUCLEOTIDE SEQUENCE [LARGE SCALE GENOMIC DNA]</scope>
    <source>
        <strain evidence="6 7">DSM 103792</strain>
    </source>
</reference>
<dbReference type="EMBL" id="SNYM01000004">
    <property type="protein sequence ID" value="TDQ49377.1"/>
    <property type="molecule type" value="Genomic_DNA"/>
</dbReference>
<evidence type="ECO:0000256" key="3">
    <source>
        <dbReference type="ARBA" id="ARBA00023125"/>
    </source>
</evidence>
<dbReference type="Pfam" id="PF00126">
    <property type="entry name" value="HTH_1"/>
    <property type="match status" value="1"/>
</dbReference>
<evidence type="ECO:0000256" key="2">
    <source>
        <dbReference type="ARBA" id="ARBA00023015"/>
    </source>
</evidence>
<dbReference type="Pfam" id="PF03466">
    <property type="entry name" value="LysR_substrate"/>
    <property type="match status" value="1"/>
</dbReference>
<comment type="caution">
    <text evidence="6">The sequence shown here is derived from an EMBL/GenBank/DDBJ whole genome shotgun (WGS) entry which is preliminary data.</text>
</comment>
<evidence type="ECO:0000313" key="7">
    <source>
        <dbReference type="Proteomes" id="UP000295375"/>
    </source>
</evidence>
<evidence type="ECO:0000256" key="1">
    <source>
        <dbReference type="ARBA" id="ARBA00009437"/>
    </source>
</evidence>
<dbReference type="PROSITE" id="PS50931">
    <property type="entry name" value="HTH_LYSR"/>
    <property type="match status" value="1"/>
</dbReference>
<dbReference type="PRINTS" id="PR00039">
    <property type="entry name" value="HTHLYSR"/>
</dbReference>
<dbReference type="PANTHER" id="PTHR30126:SF6">
    <property type="entry name" value="HTH-TYPE TRANSCRIPTIONAL REGULATOR CYSB-RELATED"/>
    <property type="match status" value="1"/>
</dbReference>
<dbReference type="Proteomes" id="UP000295375">
    <property type="component" value="Unassembled WGS sequence"/>
</dbReference>
<feature type="domain" description="HTH lysR-type" evidence="5">
    <location>
        <begin position="1"/>
        <end position="60"/>
    </location>
</feature>
<dbReference type="SUPFAM" id="SSF46785">
    <property type="entry name" value="Winged helix' DNA-binding domain"/>
    <property type="match status" value="1"/>
</dbReference>
<keyword evidence="2" id="KW-0805">Transcription regulation</keyword>
<dbReference type="GO" id="GO:0019344">
    <property type="term" value="P:cysteine biosynthetic process"/>
    <property type="evidence" value="ECO:0007669"/>
    <property type="project" value="TreeGrafter"/>
</dbReference>
<dbReference type="GO" id="GO:0003700">
    <property type="term" value="F:DNA-binding transcription factor activity"/>
    <property type="evidence" value="ECO:0007669"/>
    <property type="project" value="InterPro"/>
</dbReference>
<dbReference type="InterPro" id="IPR036390">
    <property type="entry name" value="WH_DNA-bd_sf"/>
</dbReference>